<evidence type="ECO:0000259" key="5">
    <source>
        <dbReference type="PROSITE" id="PS51457"/>
    </source>
</evidence>
<feature type="compositionally biased region" description="Polar residues" evidence="3">
    <location>
        <begin position="282"/>
        <end position="295"/>
    </location>
</feature>
<dbReference type="PROSITE" id="PS51457">
    <property type="entry name" value="BEN"/>
    <property type="match status" value="1"/>
</dbReference>
<feature type="domain" description="BEN" evidence="5">
    <location>
        <begin position="430"/>
        <end position="527"/>
    </location>
</feature>
<comment type="caution">
    <text evidence="6">The sequence shown here is derived from an EMBL/GenBank/DDBJ whole genome shotgun (WGS) entry which is preliminary data.</text>
</comment>
<evidence type="ECO:0000256" key="3">
    <source>
        <dbReference type="SAM" id="MobiDB-lite"/>
    </source>
</evidence>
<dbReference type="InterPro" id="IPR018379">
    <property type="entry name" value="BEN_domain"/>
</dbReference>
<feature type="compositionally biased region" description="Basic and acidic residues" evidence="3">
    <location>
        <begin position="647"/>
        <end position="675"/>
    </location>
</feature>
<evidence type="ECO:0000256" key="2">
    <source>
        <dbReference type="ARBA" id="ARBA00022843"/>
    </source>
</evidence>
<keyword evidence="2" id="KW-0832">Ubl conjugation</keyword>
<dbReference type="Gene3D" id="1.10.10.2590">
    <property type="entry name" value="BEN domain"/>
    <property type="match status" value="1"/>
</dbReference>
<keyword evidence="1" id="KW-1017">Isopeptide bond</keyword>
<dbReference type="InterPro" id="IPR050457">
    <property type="entry name" value="ZnFinger_BTB_dom_contain"/>
</dbReference>
<dbReference type="SUPFAM" id="SSF54695">
    <property type="entry name" value="POZ domain"/>
    <property type="match status" value="1"/>
</dbReference>
<feature type="region of interest" description="Disordered" evidence="3">
    <location>
        <begin position="595"/>
        <end position="675"/>
    </location>
</feature>
<feature type="domain" description="BTB" evidence="4">
    <location>
        <begin position="89"/>
        <end position="153"/>
    </location>
</feature>
<dbReference type="Pfam" id="PF00651">
    <property type="entry name" value="BTB"/>
    <property type="match status" value="1"/>
</dbReference>
<dbReference type="EMBL" id="JACTAM010000005">
    <property type="protein sequence ID" value="KAI2664352.1"/>
    <property type="molecule type" value="Genomic_DNA"/>
</dbReference>
<evidence type="ECO:0000313" key="7">
    <source>
        <dbReference type="Proteomes" id="UP000830375"/>
    </source>
</evidence>
<dbReference type="SMART" id="SM01025">
    <property type="entry name" value="BEN"/>
    <property type="match status" value="1"/>
</dbReference>
<name>A0ABQ8MND0_LABRO</name>
<dbReference type="PANTHER" id="PTHR46105">
    <property type="entry name" value="AGAP004733-PA"/>
    <property type="match status" value="1"/>
</dbReference>
<dbReference type="InterPro" id="IPR011333">
    <property type="entry name" value="SKP1/BTB/POZ_sf"/>
</dbReference>
<evidence type="ECO:0000313" key="6">
    <source>
        <dbReference type="EMBL" id="KAI2664352.1"/>
    </source>
</evidence>
<organism evidence="6 7">
    <name type="scientific">Labeo rohita</name>
    <name type="common">Indian major carp</name>
    <name type="synonym">Cyprinus rohita</name>
    <dbReference type="NCBI Taxonomy" id="84645"/>
    <lineage>
        <taxon>Eukaryota</taxon>
        <taxon>Metazoa</taxon>
        <taxon>Chordata</taxon>
        <taxon>Craniata</taxon>
        <taxon>Vertebrata</taxon>
        <taxon>Euteleostomi</taxon>
        <taxon>Actinopterygii</taxon>
        <taxon>Neopterygii</taxon>
        <taxon>Teleostei</taxon>
        <taxon>Ostariophysi</taxon>
        <taxon>Cypriniformes</taxon>
        <taxon>Cyprinidae</taxon>
        <taxon>Labeoninae</taxon>
        <taxon>Labeonini</taxon>
        <taxon>Labeo</taxon>
    </lineage>
</organism>
<protein>
    <submittedName>
        <fullName evidence="6">Nucleus accumbens-associated protein 2</fullName>
    </submittedName>
</protein>
<feature type="compositionally biased region" description="Low complexity" evidence="3">
    <location>
        <begin position="201"/>
        <end position="210"/>
    </location>
</feature>
<keyword evidence="7" id="KW-1185">Reference proteome</keyword>
<dbReference type="Gene3D" id="3.30.710.10">
    <property type="entry name" value="Potassium Channel Kv1.1, Chain A"/>
    <property type="match status" value="1"/>
</dbReference>
<reference evidence="6 7" key="1">
    <citation type="submission" date="2022-01" db="EMBL/GenBank/DDBJ databases">
        <title>A high-quality chromosome-level genome assembly of rohu carp, Labeo rohita.</title>
        <authorList>
            <person name="Arick M.A. II"/>
            <person name="Hsu C.-Y."/>
            <person name="Magbanua Z."/>
            <person name="Pechanova O."/>
            <person name="Grover C."/>
            <person name="Miller E."/>
            <person name="Thrash A."/>
            <person name="Ezzel L."/>
            <person name="Alam S."/>
            <person name="Benzie J."/>
            <person name="Hamilton M."/>
            <person name="Karsi A."/>
            <person name="Lawrence M.L."/>
            <person name="Peterson D.G."/>
        </authorList>
    </citation>
    <scope>NUCLEOTIDE SEQUENCE [LARGE SCALE GENOMIC DNA]</scope>
    <source>
        <strain evidence="7">BAU-BD-2019</strain>
        <tissue evidence="6">Blood</tissue>
    </source>
</reference>
<feature type="compositionally biased region" description="Basic and acidic residues" evidence="3">
    <location>
        <begin position="599"/>
        <end position="634"/>
    </location>
</feature>
<feature type="region of interest" description="Disordered" evidence="3">
    <location>
        <begin position="229"/>
        <end position="255"/>
    </location>
</feature>
<dbReference type="SMART" id="SM00225">
    <property type="entry name" value="BTB"/>
    <property type="match status" value="1"/>
</dbReference>
<dbReference type="InterPro" id="IPR000210">
    <property type="entry name" value="BTB/POZ_dom"/>
</dbReference>
<accession>A0ABQ8MND0</accession>
<proteinExistence type="predicted"/>
<dbReference type="PROSITE" id="PS50097">
    <property type="entry name" value="BTB"/>
    <property type="match status" value="1"/>
</dbReference>
<dbReference type="Pfam" id="PF10523">
    <property type="entry name" value="BEN"/>
    <property type="match status" value="1"/>
</dbReference>
<feature type="compositionally biased region" description="Basic and acidic residues" evidence="3">
    <location>
        <begin position="234"/>
        <end position="244"/>
    </location>
</feature>
<sequence length="675" mass="74529">MVHRLHTDACFPSRWLSPVRGGSGRIETYLSASQATFPHAELLCLVRTSCLLQRSETGIMSQLLHMEIPNFGSTVLDSLNEQRLLGQHCDVAIMVNGQAFKAHRAVLAASSLYFRDLFSGSAQTLFELPSSVAPSCFQQILSFCYTGRMTVSASDQLMVMYTAGYLQIQNIVERGMDLMFKASAPYCDSQTSATDDPPSPNNNNSSLLLSDQPTTVCKIKEEKLETPVCAQNGELKHSEEDRGPRGRSSRNGTLFYTSGGVNGVIPVMHAYEHSTRDHASPGASSLPTTDSPTSHQNEEEDFEDDSYESLTNGKIFGGSSGIYGSKCLLMDFSFAPFQLETLRIYPCECDLLSLSPVQEKMEVSSLPLSLENRFCVLLGGDREALPAGLISQIGYRCHPALYTEGDPGERLELIAELRSPCFSVVGAGEGSGVFMTRGQLMNCHLCAGVKHKVLLRRLLAAFFDRNTLADSCGTGIRSSNCDPNRKPLDSRILNTVKLYCQNFAPNFKESEMNVIAADMCTNARRVRKRWLPKIKSMLPEAIEVYRGTAVLSQVEGATQPGGGFPFESEFKHLAASNLTLEQHLYGDCRETLRNGSHFNMEERSQKGEEAKTEPSRAKEPDNPQEVERLPESPERAASVLALNPASKKGEKERATSSPRSQREEQNRQRPQKDDQ</sequence>
<gene>
    <name evidence="6" type="ORF">H4Q32_002534</name>
</gene>
<dbReference type="PANTHER" id="PTHR46105:SF2">
    <property type="entry name" value="NUCLEUS ACCUMBENS-ASSOCIATED PROTEIN 2"/>
    <property type="match status" value="1"/>
</dbReference>
<evidence type="ECO:0000259" key="4">
    <source>
        <dbReference type="PROSITE" id="PS50097"/>
    </source>
</evidence>
<dbReference type="Proteomes" id="UP000830375">
    <property type="component" value="Unassembled WGS sequence"/>
</dbReference>
<feature type="region of interest" description="Disordered" evidence="3">
    <location>
        <begin position="274"/>
        <end position="306"/>
    </location>
</feature>
<feature type="region of interest" description="Disordered" evidence="3">
    <location>
        <begin position="189"/>
        <end position="210"/>
    </location>
</feature>
<evidence type="ECO:0000256" key="1">
    <source>
        <dbReference type="ARBA" id="ARBA00022499"/>
    </source>
</evidence>